<dbReference type="SUPFAM" id="SSF56059">
    <property type="entry name" value="Glutathione synthetase ATP-binding domain-like"/>
    <property type="match status" value="1"/>
</dbReference>
<protein>
    <submittedName>
        <fullName evidence="5">Uncharacterized protein</fullName>
    </submittedName>
</protein>
<dbReference type="GO" id="GO:0070740">
    <property type="term" value="F:tubulin-glutamic acid ligase activity"/>
    <property type="evidence" value="ECO:0007669"/>
    <property type="project" value="TreeGrafter"/>
</dbReference>
<keyword evidence="2" id="KW-0547">Nucleotide-binding</keyword>
<evidence type="ECO:0000256" key="2">
    <source>
        <dbReference type="ARBA" id="ARBA00022741"/>
    </source>
</evidence>
<dbReference type="GO" id="GO:0036064">
    <property type="term" value="C:ciliary basal body"/>
    <property type="evidence" value="ECO:0007669"/>
    <property type="project" value="TreeGrafter"/>
</dbReference>
<evidence type="ECO:0000313" key="5">
    <source>
        <dbReference type="EMBL" id="CAE2278634.1"/>
    </source>
</evidence>
<dbReference type="InterPro" id="IPR004344">
    <property type="entry name" value="TTL/TTLL_fam"/>
</dbReference>
<dbReference type="EMBL" id="HBKN01010781">
    <property type="protein sequence ID" value="CAE2278634.1"/>
    <property type="molecule type" value="Transcribed_RNA"/>
</dbReference>
<dbReference type="PROSITE" id="PS51221">
    <property type="entry name" value="TTL"/>
    <property type="match status" value="1"/>
</dbReference>
<feature type="compositionally biased region" description="Low complexity" evidence="4">
    <location>
        <begin position="505"/>
        <end position="514"/>
    </location>
</feature>
<gene>
    <name evidence="5" type="ORF">GTHE00462_LOCUS8555</name>
</gene>
<accession>A0A7S4JYS8</accession>
<dbReference type="PANTHER" id="PTHR12241">
    <property type="entry name" value="TUBULIN POLYGLUTAMYLASE"/>
    <property type="match status" value="1"/>
</dbReference>
<name>A0A7S4JYS8_GUITH</name>
<evidence type="ECO:0000256" key="3">
    <source>
        <dbReference type="ARBA" id="ARBA00022840"/>
    </source>
</evidence>
<dbReference type="AlphaFoldDB" id="A0A7S4JYS8"/>
<dbReference type="GO" id="GO:0015631">
    <property type="term" value="F:tubulin binding"/>
    <property type="evidence" value="ECO:0007669"/>
    <property type="project" value="TreeGrafter"/>
</dbReference>
<sequence>MMMRRSIIKTMELEDIRPSTEISMTKPKKRSKIVVNLSNCKYPLVEEAVNSLGWVVSRDEKQTDWDLFWTDTSVSEERVMRLKRFQKINHFAGMNILARKVGMAKVLRRMGLKLPEHFSFMPQTWLLPSEASELKMQSRKQEQKWLIVKPDNGSQGKGIFLTDDSDKACCVSPAGVAQEYIERPFLIDGFKFDMRIYVLVTSCEPLRVYIYKEGLARFCTEPYVSPSRSNADIPFVHLTNYSINKRRENFTCDSYGFSGFKRTFTSICKWLREHGHDPTTIWDEIQKLVGMTLIAAQPSLARTYRQLTTWNREDKGTSCFELLGIDILLDEHLKPWLLEINHSPSFGCDNDVDRRVKLELLTDTLKILNLSSKHKKILRRQERNESASRLYGAAPQRSSLNAANKVKALRLRHEEDYCGNFERILPPSDASPHLSSYEDATVTARSLFDTSSYEETRPLTSRDSLSTAPSSFGPLLSPLSSSCLPSRRLSKTLSYNSMHALPARSDSLSSSSSFFPPPKTSSFQGEGRRIMRGDAGCSWEAGLSFASAMKLRRVEVH</sequence>
<dbReference type="PANTHER" id="PTHR12241:SF147">
    <property type="entry name" value="TUBULIN POLYGLUTAMYLASE TTLL7"/>
    <property type="match status" value="1"/>
</dbReference>
<keyword evidence="3" id="KW-0067">ATP-binding</keyword>
<dbReference type="Gene3D" id="3.30.470.20">
    <property type="entry name" value="ATP-grasp fold, B domain"/>
    <property type="match status" value="1"/>
</dbReference>
<proteinExistence type="predicted"/>
<dbReference type="Pfam" id="PF03133">
    <property type="entry name" value="TTL"/>
    <property type="match status" value="1"/>
</dbReference>
<reference evidence="5" key="1">
    <citation type="submission" date="2021-01" db="EMBL/GenBank/DDBJ databases">
        <authorList>
            <person name="Corre E."/>
            <person name="Pelletier E."/>
            <person name="Niang G."/>
            <person name="Scheremetjew M."/>
            <person name="Finn R."/>
            <person name="Kale V."/>
            <person name="Holt S."/>
            <person name="Cochrane G."/>
            <person name="Meng A."/>
            <person name="Brown T."/>
            <person name="Cohen L."/>
        </authorList>
    </citation>
    <scope>NUCLEOTIDE SEQUENCE</scope>
    <source>
        <strain evidence="5">CCMP 2712</strain>
    </source>
</reference>
<dbReference type="GO" id="GO:0000226">
    <property type="term" value="P:microtubule cytoskeleton organization"/>
    <property type="evidence" value="ECO:0007669"/>
    <property type="project" value="TreeGrafter"/>
</dbReference>
<dbReference type="GO" id="GO:0005524">
    <property type="term" value="F:ATP binding"/>
    <property type="evidence" value="ECO:0007669"/>
    <property type="project" value="UniProtKB-KW"/>
</dbReference>
<evidence type="ECO:0000256" key="4">
    <source>
        <dbReference type="SAM" id="MobiDB-lite"/>
    </source>
</evidence>
<keyword evidence="1" id="KW-0436">Ligase</keyword>
<feature type="region of interest" description="Disordered" evidence="4">
    <location>
        <begin position="505"/>
        <end position="526"/>
    </location>
</feature>
<organism evidence="5">
    <name type="scientific">Guillardia theta</name>
    <name type="common">Cryptophyte</name>
    <name type="synonym">Cryptomonas phi</name>
    <dbReference type="NCBI Taxonomy" id="55529"/>
    <lineage>
        <taxon>Eukaryota</taxon>
        <taxon>Cryptophyceae</taxon>
        <taxon>Pyrenomonadales</taxon>
        <taxon>Geminigeraceae</taxon>
        <taxon>Guillardia</taxon>
    </lineage>
</organism>
<evidence type="ECO:0000256" key="1">
    <source>
        <dbReference type="ARBA" id="ARBA00022598"/>
    </source>
</evidence>